<dbReference type="InterPro" id="IPR018422">
    <property type="entry name" value="Cation/H_exchanger_CPA1"/>
</dbReference>
<dbReference type="GO" id="GO:0015386">
    <property type="term" value="F:potassium:proton antiporter activity"/>
    <property type="evidence" value="ECO:0007669"/>
    <property type="project" value="TreeGrafter"/>
</dbReference>
<keyword evidence="3" id="KW-0813">Transport</keyword>
<comment type="similarity">
    <text evidence="2">Belongs to the monovalent cation:proton antiporter 1 (CPA1) transporter (TC 2.A.36) family.</text>
</comment>
<comment type="subcellular location">
    <subcellularLocation>
        <location evidence="1">Cell membrane</location>
        <topology evidence="1">Multi-pass membrane protein</topology>
    </subcellularLocation>
</comment>
<dbReference type="KEGG" id="this:HZT40_22260"/>
<dbReference type="Gene3D" id="6.10.140.1330">
    <property type="match status" value="1"/>
</dbReference>
<keyword evidence="7 12" id="KW-1133">Transmembrane helix</keyword>
<feature type="transmembrane region" description="Helical" evidence="12">
    <location>
        <begin position="171"/>
        <end position="190"/>
    </location>
</feature>
<proteinExistence type="inferred from homology"/>
<dbReference type="InterPro" id="IPR006153">
    <property type="entry name" value="Cation/H_exchanger_TM"/>
</dbReference>
<dbReference type="Pfam" id="PF00999">
    <property type="entry name" value="Na_H_Exchanger"/>
    <property type="match status" value="1"/>
</dbReference>
<keyword evidence="5" id="KW-1003">Cell membrane</keyword>
<keyword evidence="10 12" id="KW-0472">Membrane</keyword>
<evidence type="ECO:0000256" key="6">
    <source>
        <dbReference type="ARBA" id="ARBA00022692"/>
    </source>
</evidence>
<keyword evidence="11" id="KW-0739">Sodium transport</keyword>
<evidence type="ECO:0000256" key="2">
    <source>
        <dbReference type="ARBA" id="ARBA00007367"/>
    </source>
</evidence>
<evidence type="ECO:0000256" key="10">
    <source>
        <dbReference type="ARBA" id="ARBA00023136"/>
    </source>
</evidence>
<feature type="transmembrane region" description="Helical" evidence="12">
    <location>
        <begin position="97"/>
        <end position="122"/>
    </location>
</feature>
<feature type="transmembrane region" description="Helical" evidence="12">
    <location>
        <begin position="259"/>
        <end position="277"/>
    </location>
</feature>
<feature type="transmembrane region" description="Helical" evidence="12">
    <location>
        <begin position="128"/>
        <end position="150"/>
    </location>
</feature>
<keyword evidence="6 12" id="KW-0812">Transmembrane</keyword>
<feature type="transmembrane region" description="Helical" evidence="12">
    <location>
        <begin position="32"/>
        <end position="52"/>
    </location>
</feature>
<keyword evidence="15" id="KW-1185">Reference proteome</keyword>
<feature type="domain" description="Cation/H+ exchanger transmembrane" evidence="13">
    <location>
        <begin position="13"/>
        <end position="410"/>
    </location>
</feature>
<keyword evidence="9" id="KW-0406">Ion transport</keyword>
<dbReference type="EMBL" id="CP059265">
    <property type="protein sequence ID" value="QLQ33889.1"/>
    <property type="molecule type" value="Genomic_DNA"/>
</dbReference>
<dbReference type="PANTHER" id="PTHR10110:SF195">
    <property type="entry name" value="NA(+)_H(+) ANTIPORTER NHAS2"/>
    <property type="match status" value="1"/>
</dbReference>
<reference evidence="14" key="1">
    <citation type="submission" date="2020-06" db="EMBL/GenBank/DDBJ databases">
        <title>Analysis procedures for assessing recovery of high quality, complete, closed genomes from Nanopore long read metagenome sequencing.</title>
        <authorList>
            <person name="Bessarab I."/>
            <person name="Arumugam K."/>
            <person name="Haryono M."/>
            <person name="Liu X."/>
            <person name="Roy S."/>
            <person name="Zuniga-Montanez R.E."/>
            <person name="Qiu G."/>
            <person name="Drautz-Moses D.I."/>
            <person name="Law Y.Y."/>
            <person name="Wuertz S."/>
            <person name="Lauro F.M."/>
            <person name="Huson D.H."/>
            <person name="Williams R.B."/>
        </authorList>
    </citation>
    <scope>NUCLEOTIDE SEQUENCE [LARGE SCALE GENOMIC DNA]</scope>
    <source>
        <strain evidence="14">SSD2</strain>
    </source>
</reference>
<evidence type="ECO:0000259" key="13">
    <source>
        <dbReference type="Pfam" id="PF00999"/>
    </source>
</evidence>
<feature type="transmembrane region" description="Helical" evidence="12">
    <location>
        <begin position="297"/>
        <end position="315"/>
    </location>
</feature>
<dbReference type="GO" id="GO:0005886">
    <property type="term" value="C:plasma membrane"/>
    <property type="evidence" value="ECO:0007669"/>
    <property type="project" value="UniProtKB-SubCell"/>
</dbReference>
<feature type="transmembrane region" description="Helical" evidence="12">
    <location>
        <begin position="356"/>
        <end position="374"/>
    </location>
</feature>
<dbReference type="PANTHER" id="PTHR10110">
    <property type="entry name" value="SODIUM/HYDROGEN EXCHANGER"/>
    <property type="match status" value="1"/>
</dbReference>
<feature type="transmembrane region" description="Helical" evidence="12">
    <location>
        <begin position="386"/>
        <end position="411"/>
    </location>
</feature>
<evidence type="ECO:0000256" key="11">
    <source>
        <dbReference type="ARBA" id="ARBA00023201"/>
    </source>
</evidence>
<evidence type="ECO:0000256" key="12">
    <source>
        <dbReference type="SAM" id="Phobius"/>
    </source>
</evidence>
<feature type="transmembrane region" description="Helical" evidence="12">
    <location>
        <begin position="236"/>
        <end position="253"/>
    </location>
</feature>
<feature type="transmembrane region" description="Helical" evidence="12">
    <location>
        <begin position="321"/>
        <end position="344"/>
    </location>
</feature>
<dbReference type="Proteomes" id="UP000510621">
    <property type="component" value="Chromosome"/>
</dbReference>
<evidence type="ECO:0000256" key="8">
    <source>
        <dbReference type="ARBA" id="ARBA00023053"/>
    </source>
</evidence>
<protein>
    <submittedName>
        <fullName evidence="14">Sodium:proton antiporter</fullName>
    </submittedName>
</protein>
<sequence>MNITDVLALLISLAALFSYLNAKLVKLPTTIGLLLISLLMSIAVIVSGKLGLGLEDSARHLLASIDFNKTLMHGMLSALLFAGALHVHLDELVKQKWVVAILASLGVVTSTFMVGFTAYYLFAGMGLGIPLVYCLLFGALISPTDPIAVLGILKTVGAPKALETKIAGESLFNDGVAVVVFLVLLGFAGYGHGEGEVTVNTVLALFAQEAIGGAIFGLVVGYLVYKMLESIDNYQVELLLTLALVLGGYALAMKLHVSGPIAIVVAGLLIGNSGRRFAMSDKTRQNLDTFWELVDEVLNAILFVLIGLEVLVLAFNPEYLWAGLVMIPVTLLARFLSVGVPITLMKKHRTFTPRTIRILTWGGLRGGISIALALSLPAGTGVAREAILVITYVVVVFSILVQGLTVGKLVVRQSG</sequence>
<evidence type="ECO:0000313" key="15">
    <source>
        <dbReference type="Proteomes" id="UP000510621"/>
    </source>
</evidence>
<gene>
    <name evidence="14" type="ORF">HZT40_22260</name>
</gene>
<evidence type="ECO:0000256" key="1">
    <source>
        <dbReference type="ARBA" id="ARBA00004651"/>
    </source>
</evidence>
<keyword evidence="4" id="KW-0050">Antiport</keyword>
<dbReference type="GO" id="GO:0015385">
    <property type="term" value="F:sodium:proton antiporter activity"/>
    <property type="evidence" value="ECO:0007669"/>
    <property type="project" value="InterPro"/>
</dbReference>
<accession>A0A7L6AXM4</accession>
<evidence type="ECO:0000313" key="14">
    <source>
        <dbReference type="EMBL" id="QLQ33889.1"/>
    </source>
</evidence>
<evidence type="ECO:0000256" key="5">
    <source>
        <dbReference type="ARBA" id="ARBA00022475"/>
    </source>
</evidence>
<evidence type="ECO:0000256" key="3">
    <source>
        <dbReference type="ARBA" id="ARBA00022448"/>
    </source>
</evidence>
<evidence type="ECO:0000256" key="9">
    <source>
        <dbReference type="ARBA" id="ARBA00023065"/>
    </source>
</evidence>
<keyword evidence="8" id="KW-0915">Sodium</keyword>
<dbReference type="GO" id="GO:0098719">
    <property type="term" value="P:sodium ion import across plasma membrane"/>
    <property type="evidence" value="ECO:0007669"/>
    <property type="project" value="TreeGrafter"/>
</dbReference>
<evidence type="ECO:0000256" key="7">
    <source>
        <dbReference type="ARBA" id="ARBA00022989"/>
    </source>
</evidence>
<dbReference type="GO" id="GO:0051453">
    <property type="term" value="P:regulation of intracellular pH"/>
    <property type="evidence" value="ECO:0007669"/>
    <property type="project" value="TreeGrafter"/>
</dbReference>
<dbReference type="AlphaFoldDB" id="A0A7L6AXM4"/>
<feature type="transmembrane region" description="Helical" evidence="12">
    <location>
        <begin position="202"/>
        <end position="224"/>
    </location>
</feature>
<name>A0A7L6AXM4_9GAMM</name>
<organism evidence="14 15">
    <name type="scientific">Candidatus Thiothrix singaporensis</name>
    <dbReference type="NCBI Taxonomy" id="2799669"/>
    <lineage>
        <taxon>Bacteria</taxon>
        <taxon>Pseudomonadati</taxon>
        <taxon>Pseudomonadota</taxon>
        <taxon>Gammaproteobacteria</taxon>
        <taxon>Thiotrichales</taxon>
        <taxon>Thiotrichaceae</taxon>
        <taxon>Thiothrix</taxon>
    </lineage>
</organism>
<evidence type="ECO:0000256" key="4">
    <source>
        <dbReference type="ARBA" id="ARBA00022449"/>
    </source>
</evidence>